<accession>A0A5J5AKW5</accession>
<dbReference type="GO" id="GO:0009626">
    <property type="term" value="P:plant-type hypersensitive response"/>
    <property type="evidence" value="ECO:0007669"/>
    <property type="project" value="UniProtKB-KW"/>
</dbReference>
<dbReference type="SUPFAM" id="SSF52540">
    <property type="entry name" value="P-loop containing nucleoside triphosphate hydrolases"/>
    <property type="match status" value="1"/>
</dbReference>
<keyword evidence="8" id="KW-0547">Nucleotide-binding</keyword>
<gene>
    <name evidence="14" type="ORF">F0562_034332</name>
</gene>
<dbReference type="AlphaFoldDB" id="A0A5J5AKW5"/>
<dbReference type="CDD" id="cd14798">
    <property type="entry name" value="RX-CC_like"/>
    <property type="match status" value="1"/>
</dbReference>
<dbReference type="Gene3D" id="3.80.10.10">
    <property type="entry name" value="Ribonuclease Inhibitor"/>
    <property type="match status" value="1"/>
</dbReference>
<keyword evidence="4" id="KW-0963">Cytoplasm</keyword>
<dbReference type="Gene3D" id="1.20.5.4130">
    <property type="match status" value="1"/>
</dbReference>
<organism evidence="14 15">
    <name type="scientific">Nyssa sinensis</name>
    <dbReference type="NCBI Taxonomy" id="561372"/>
    <lineage>
        <taxon>Eukaryota</taxon>
        <taxon>Viridiplantae</taxon>
        <taxon>Streptophyta</taxon>
        <taxon>Embryophyta</taxon>
        <taxon>Tracheophyta</taxon>
        <taxon>Spermatophyta</taxon>
        <taxon>Magnoliopsida</taxon>
        <taxon>eudicotyledons</taxon>
        <taxon>Gunneridae</taxon>
        <taxon>Pentapetalae</taxon>
        <taxon>asterids</taxon>
        <taxon>Cornales</taxon>
        <taxon>Nyssaceae</taxon>
        <taxon>Nyssa</taxon>
    </lineage>
</organism>
<dbReference type="Pfam" id="PF23559">
    <property type="entry name" value="WHD_DRP"/>
    <property type="match status" value="1"/>
</dbReference>
<dbReference type="InterPro" id="IPR032675">
    <property type="entry name" value="LRR_dom_sf"/>
</dbReference>
<evidence type="ECO:0000256" key="1">
    <source>
        <dbReference type="ARBA" id="ARBA00002074"/>
    </source>
</evidence>
<dbReference type="InterPro" id="IPR058922">
    <property type="entry name" value="WHD_DRP"/>
</dbReference>
<name>A0A5J5AKW5_9ASTE</name>
<dbReference type="InterPro" id="IPR036388">
    <property type="entry name" value="WH-like_DNA-bd_sf"/>
</dbReference>
<dbReference type="InterPro" id="IPR002182">
    <property type="entry name" value="NB-ARC"/>
</dbReference>
<keyword evidence="6" id="KW-0381">Hypersensitive response</keyword>
<sequence>MFLRDSKEKRYEQEEVKNLVARIGGVTYEAEDIIDSLILNAVMQNIGHVIDPSLELCSVMEEIKSIKTEVMGIYERKMYDINVLQVEKSFNGGPSRANIPIVDKESVVGFDDEALKIIEQLTGEKKRLEVISIIGMAGLGKTTLARKVYNDPFIVYHFHVRGWTYVSQVYHQRDILLAIISSLIQLTDEIYKMSIETLCEMMKKQLTGKKYLIVLDDIWDIGAWNDLRRSFPNDNNGSRIMFTSRYKDVALHVKPHCPPHCLRFLTEDESWDLFVQKVFRKERCPLELMEIGKKIAKKCQGLPLAILVVAGLLAKKEKTQDWWKQVAQSVSSYIVSDPEQYMDALALSYNHLPHHLKACFLYFGAFPEDYDIPVWKLIYLWVAEGFIQKNEQKSMEELAEDYLMDLIDRSLVLVSKRRSDGGIKTCHIHDLLRDLCLRKAEEENFLQEISGYERASFSSSSSAIAKKKRRLCIHSHFVDYISSKPYVPHLRSFLYFGSSVYDLSQRHVSFIFQAFKLIRVLSLSSIKIIFFPNEIDELVHLRYLALRVKEERFQPSISKLWNLETLIVEGSARWIKLPDDFWKMVKLRHLYHKGFILIPRVPNDGYPFVLYNLQTIGKLNLSGGDQKLLARIPNLGKLKCSFRESLGSHDHFPKLDFLVHLETLNVSYRGFTIAPTRLPSLEKFPPNLKKLTLSWFGLPWTEMSTLGRLPKLEVLKLLHGAFEGPKWDTCDGEFLKLKFLKFQGLDIEEWNVSSNHFPNLQRLVLDKCEQLEEIPFGLGDIPTLQLIELTWPRRSAANSAWQIQEQQQSMGNDGLKILIYPSPEDDWNDILRQVDRSFGCRHKKSAEFDEAP</sequence>
<keyword evidence="15" id="KW-1185">Reference proteome</keyword>
<evidence type="ECO:0000259" key="11">
    <source>
        <dbReference type="Pfam" id="PF00931"/>
    </source>
</evidence>
<comment type="subcellular location">
    <subcellularLocation>
        <location evidence="2">Cytoplasm</location>
    </subcellularLocation>
</comment>
<comment type="function">
    <text evidence="1">Confers resistance to late blight (Phytophthora infestans) races carrying the avirulence gene Avr1. Resistance proteins guard the plant against pathogens that contain an appropriate avirulence protein via an indirect interaction with this avirulence protein. That triggers a defense system including the hypersensitive response, which restricts the pathogen growth.</text>
</comment>
<feature type="domain" description="Disease resistance R13L4/SHOC-2-like LRR" evidence="13">
    <location>
        <begin position="489"/>
        <end position="638"/>
    </location>
</feature>
<proteinExistence type="inferred from homology"/>
<evidence type="ECO:0000313" key="15">
    <source>
        <dbReference type="Proteomes" id="UP000325577"/>
    </source>
</evidence>
<dbReference type="SUPFAM" id="SSF52058">
    <property type="entry name" value="L domain-like"/>
    <property type="match status" value="1"/>
</dbReference>
<evidence type="ECO:0000256" key="5">
    <source>
        <dbReference type="ARBA" id="ARBA00022614"/>
    </source>
</evidence>
<dbReference type="PRINTS" id="PR00364">
    <property type="entry name" value="DISEASERSIST"/>
</dbReference>
<dbReference type="InterPro" id="IPR038005">
    <property type="entry name" value="RX-like_CC"/>
</dbReference>
<dbReference type="GO" id="GO:0051607">
    <property type="term" value="P:defense response to virus"/>
    <property type="evidence" value="ECO:0007669"/>
    <property type="project" value="UniProtKB-ARBA"/>
</dbReference>
<dbReference type="Gene3D" id="1.10.8.430">
    <property type="entry name" value="Helical domain of apoptotic protease-activating factors"/>
    <property type="match status" value="1"/>
</dbReference>
<reference evidence="14 15" key="1">
    <citation type="submission" date="2019-09" db="EMBL/GenBank/DDBJ databases">
        <title>A chromosome-level genome assembly of the Chinese tupelo Nyssa sinensis.</title>
        <authorList>
            <person name="Yang X."/>
            <person name="Kang M."/>
            <person name="Yang Y."/>
            <person name="Xiong H."/>
            <person name="Wang M."/>
            <person name="Zhang Z."/>
            <person name="Wang Z."/>
            <person name="Wu H."/>
            <person name="Ma T."/>
            <person name="Liu J."/>
            <person name="Xi Z."/>
        </authorList>
    </citation>
    <scope>NUCLEOTIDE SEQUENCE [LARGE SCALE GENOMIC DNA]</scope>
    <source>
        <strain evidence="14">J267</strain>
        <tissue evidence="14">Leaf</tissue>
    </source>
</reference>
<dbReference type="Gene3D" id="3.40.50.300">
    <property type="entry name" value="P-loop containing nucleotide triphosphate hydrolases"/>
    <property type="match status" value="1"/>
</dbReference>
<dbReference type="InterPro" id="IPR055414">
    <property type="entry name" value="LRR_R13L4/SHOC2-like"/>
</dbReference>
<dbReference type="Pfam" id="PF23598">
    <property type="entry name" value="LRR_14"/>
    <property type="match status" value="1"/>
</dbReference>
<comment type="similarity">
    <text evidence="3">Belongs to the disease resistance NB-LRR family.</text>
</comment>
<evidence type="ECO:0000256" key="8">
    <source>
        <dbReference type="ARBA" id="ARBA00022741"/>
    </source>
</evidence>
<dbReference type="OrthoDB" id="1478287at2759"/>
<keyword evidence="10" id="KW-0067">ATP-binding</keyword>
<dbReference type="Pfam" id="PF00931">
    <property type="entry name" value="NB-ARC"/>
    <property type="match status" value="1"/>
</dbReference>
<dbReference type="FunFam" id="1.10.10.10:FF:000322">
    <property type="entry name" value="Probable disease resistance protein At1g63360"/>
    <property type="match status" value="1"/>
</dbReference>
<keyword evidence="9" id="KW-0611">Plant defense</keyword>
<dbReference type="InterPro" id="IPR042197">
    <property type="entry name" value="Apaf_helical"/>
</dbReference>
<keyword evidence="7" id="KW-0677">Repeat</keyword>
<dbReference type="Gene3D" id="1.10.10.10">
    <property type="entry name" value="Winged helix-like DNA-binding domain superfamily/Winged helix DNA-binding domain"/>
    <property type="match status" value="1"/>
</dbReference>
<evidence type="ECO:0000259" key="13">
    <source>
        <dbReference type="Pfam" id="PF23598"/>
    </source>
</evidence>
<dbReference type="EMBL" id="CM018044">
    <property type="protein sequence ID" value="KAA8529811.1"/>
    <property type="molecule type" value="Genomic_DNA"/>
</dbReference>
<feature type="domain" description="Disease resistance protein winged helix" evidence="12">
    <location>
        <begin position="366"/>
        <end position="436"/>
    </location>
</feature>
<dbReference type="GO" id="GO:0043531">
    <property type="term" value="F:ADP binding"/>
    <property type="evidence" value="ECO:0007669"/>
    <property type="project" value="InterPro"/>
</dbReference>
<evidence type="ECO:0000256" key="9">
    <source>
        <dbReference type="ARBA" id="ARBA00022821"/>
    </source>
</evidence>
<protein>
    <submittedName>
        <fullName evidence="14">Uncharacterized protein</fullName>
    </submittedName>
</protein>
<dbReference type="PANTHER" id="PTHR23155:SF1152">
    <property type="entry name" value="AAA+ ATPASE DOMAIN-CONTAINING PROTEIN"/>
    <property type="match status" value="1"/>
</dbReference>
<evidence type="ECO:0000256" key="10">
    <source>
        <dbReference type="ARBA" id="ARBA00022840"/>
    </source>
</evidence>
<feature type="domain" description="NB-ARC" evidence="11">
    <location>
        <begin position="115"/>
        <end position="283"/>
    </location>
</feature>
<evidence type="ECO:0000256" key="6">
    <source>
        <dbReference type="ARBA" id="ARBA00022667"/>
    </source>
</evidence>
<evidence type="ECO:0000256" key="7">
    <source>
        <dbReference type="ARBA" id="ARBA00022737"/>
    </source>
</evidence>
<dbReference type="PANTHER" id="PTHR23155">
    <property type="entry name" value="DISEASE RESISTANCE PROTEIN RP"/>
    <property type="match status" value="1"/>
</dbReference>
<evidence type="ECO:0000259" key="12">
    <source>
        <dbReference type="Pfam" id="PF23559"/>
    </source>
</evidence>
<dbReference type="InterPro" id="IPR027417">
    <property type="entry name" value="P-loop_NTPase"/>
</dbReference>
<evidence type="ECO:0000256" key="4">
    <source>
        <dbReference type="ARBA" id="ARBA00022490"/>
    </source>
</evidence>
<evidence type="ECO:0000313" key="14">
    <source>
        <dbReference type="EMBL" id="KAA8529811.1"/>
    </source>
</evidence>
<dbReference type="GO" id="GO:0005524">
    <property type="term" value="F:ATP binding"/>
    <property type="evidence" value="ECO:0007669"/>
    <property type="project" value="UniProtKB-KW"/>
</dbReference>
<dbReference type="Proteomes" id="UP000325577">
    <property type="component" value="Linkage Group LG20"/>
</dbReference>
<evidence type="ECO:0000256" key="3">
    <source>
        <dbReference type="ARBA" id="ARBA00008894"/>
    </source>
</evidence>
<keyword evidence="5" id="KW-0433">Leucine-rich repeat</keyword>
<evidence type="ECO:0000256" key="2">
    <source>
        <dbReference type="ARBA" id="ARBA00004496"/>
    </source>
</evidence>
<dbReference type="InterPro" id="IPR044974">
    <property type="entry name" value="Disease_R_plants"/>
</dbReference>
<dbReference type="FunFam" id="3.40.50.300:FF:001091">
    <property type="entry name" value="Probable disease resistance protein At1g61300"/>
    <property type="match status" value="1"/>
</dbReference>
<dbReference type="FunFam" id="1.10.8.430:FF:000003">
    <property type="entry name" value="Probable disease resistance protein At5g66910"/>
    <property type="match status" value="1"/>
</dbReference>